<feature type="transmembrane region" description="Helical" evidence="1">
    <location>
        <begin position="6"/>
        <end position="25"/>
    </location>
</feature>
<dbReference type="InterPro" id="IPR027417">
    <property type="entry name" value="P-loop_NTPase"/>
</dbReference>
<keyword evidence="2" id="KW-0614">Plasmid</keyword>
<sequence>MNTPLIINFIFIAIILISSGLLLYMKMAEKKETPNPEAVDQKKYTIEAIITYVQNTLNEITNSNLYDLGLSEEEFRRRANKRAELKRALKECSLGDVHNKAYVKTFIFDLLLQTYGFNEENINYVIPFDEPGRLTSQDKFEILLHQLQKKHKYNALSELIQKYKLDEPKYVIEEGNTESYIITAQEIDDVYRKEIHGLSFEDKLWIIVQRVYQQYKGFGVVDEIRDMNIDGVSGGVSGLPASTVYFGEDGDIYTDQVSKKTIPNDYDSIWIFYRGKSIHLSFLSFGSELELRRVCQNIYKFNNPGQLTETNGYKVNEMKDGSRVVVVRPGFSESWAFFVRKFDIPNASLERILDPKKVHNSEMVMQLLIFLMKGCRITAITGAQGSGKTTLLMALVEYIYATLTLRVQEMAFELHLRKRYPWRNILTFRETETITGQEGLDVQKKTDGSVNILGEVATDPVAAWMIQMAQVASLFTIFTHHAKTFNDLIFSLRNSLLKEGIFHDEKTAEVQVVSVINFDVHLKRDYDGKRYIERITECIPVSQDQEYPMDYLHTKGMRETLVQMAVTMTEFFRRSTDRKTFEYRDIIRYENGKYVWVNPISDRNVKEMKEHMSARDRELFESFLQQFERTGGAA</sequence>
<organism evidence="2 3">
    <name type="scientific">Thermobacillus composti (strain DSM 18247 / JCM 13945 / KWC4)</name>
    <dbReference type="NCBI Taxonomy" id="717605"/>
    <lineage>
        <taxon>Bacteria</taxon>
        <taxon>Bacillati</taxon>
        <taxon>Bacillota</taxon>
        <taxon>Bacilli</taxon>
        <taxon>Bacillales</taxon>
        <taxon>Paenibacillaceae</taxon>
        <taxon>Thermobacillus</taxon>
    </lineage>
</organism>
<accession>L0EK10</accession>
<dbReference type="HOGENOM" id="CLU_030333_0_0_9"/>
<dbReference type="AlphaFoldDB" id="L0EK10"/>
<keyword evidence="1" id="KW-1133">Transmembrane helix</keyword>
<gene>
    <name evidence="2" type="ordered locus">Theco_4027</name>
</gene>
<dbReference type="Gene3D" id="3.40.50.300">
    <property type="entry name" value="P-loop containing nucleotide triphosphate hydrolases"/>
    <property type="match status" value="1"/>
</dbReference>
<name>L0EK10_THECK</name>
<geneLocation type="plasmid" evidence="2 3">
    <name>pTHECO01</name>
</geneLocation>
<evidence type="ECO:0000256" key="1">
    <source>
        <dbReference type="SAM" id="Phobius"/>
    </source>
</evidence>
<evidence type="ECO:0000313" key="2">
    <source>
        <dbReference type="EMBL" id="AGA60029.1"/>
    </source>
</evidence>
<proteinExistence type="predicted"/>
<keyword evidence="1" id="KW-0812">Transmembrane</keyword>
<evidence type="ECO:0000313" key="3">
    <source>
        <dbReference type="Proteomes" id="UP000010795"/>
    </source>
</evidence>
<dbReference type="Proteomes" id="UP000010795">
    <property type="component" value="Plasmid pTHECO01"/>
</dbReference>
<dbReference type="EMBL" id="CP003256">
    <property type="protein sequence ID" value="AGA60029.1"/>
    <property type="molecule type" value="Genomic_DNA"/>
</dbReference>
<keyword evidence="3" id="KW-1185">Reference proteome</keyword>
<dbReference type="SUPFAM" id="SSF52540">
    <property type="entry name" value="P-loop containing nucleoside triphosphate hydrolases"/>
    <property type="match status" value="2"/>
</dbReference>
<dbReference type="KEGG" id="tco:Theco_4027"/>
<reference evidence="3" key="1">
    <citation type="submission" date="2012-01" db="EMBL/GenBank/DDBJ databases">
        <title>Complete sequence of plasmid of Thermobacillus composti KWC4.</title>
        <authorList>
            <person name="Lucas S."/>
            <person name="Han J."/>
            <person name="Lapidus A."/>
            <person name="Cheng J.-F."/>
            <person name="Goodwin L."/>
            <person name="Pitluck S."/>
            <person name="Peters L."/>
            <person name="Ovchinnikova G."/>
            <person name="Teshima H."/>
            <person name="Detter J.C."/>
            <person name="Han C."/>
            <person name="Tapia R."/>
            <person name="Land M."/>
            <person name="Hauser L."/>
            <person name="Kyrpides N."/>
            <person name="Ivanova N."/>
            <person name="Pagani I."/>
            <person name="Anderson I."/>
            <person name="Woyke T."/>
        </authorList>
    </citation>
    <scope>NUCLEOTIDE SEQUENCE [LARGE SCALE GENOMIC DNA]</scope>
    <source>
        <strain evidence="3">DSM 18247 / JCM 13945 / KWC4</strain>
        <plasmid evidence="3">Plasmid pTHECO01</plasmid>
    </source>
</reference>
<keyword evidence="1" id="KW-0472">Membrane</keyword>
<protein>
    <submittedName>
        <fullName evidence="2">Flp pilus assembly protein, ATPase CpaF</fullName>
    </submittedName>
</protein>
<dbReference type="eggNOG" id="COG4962">
    <property type="taxonomic scope" value="Bacteria"/>
</dbReference>